<dbReference type="STRING" id="65499.SAMN04488000_11560"/>
<dbReference type="RefSeq" id="WP_245786459.1">
    <property type="nucleotide sequence ID" value="NZ_FOFV01000015.1"/>
</dbReference>
<protein>
    <submittedName>
        <fullName evidence="4">NAD(P)-dependent dehydrogenase, short-chain alcohol dehydrogenase family</fullName>
    </submittedName>
</protein>
<accession>A0A1H9U7F9</accession>
<dbReference type="Proteomes" id="UP000199503">
    <property type="component" value="Unassembled WGS sequence"/>
</dbReference>
<feature type="domain" description="Ketoreductase" evidence="3">
    <location>
        <begin position="4"/>
        <end position="178"/>
    </location>
</feature>
<evidence type="ECO:0000256" key="1">
    <source>
        <dbReference type="ARBA" id="ARBA00006484"/>
    </source>
</evidence>
<dbReference type="PANTHER" id="PTHR42760">
    <property type="entry name" value="SHORT-CHAIN DEHYDROGENASES/REDUCTASES FAMILY MEMBER"/>
    <property type="match status" value="1"/>
</dbReference>
<dbReference type="GO" id="GO:0016616">
    <property type="term" value="F:oxidoreductase activity, acting on the CH-OH group of donors, NAD or NADP as acceptor"/>
    <property type="evidence" value="ECO:0007669"/>
    <property type="project" value="TreeGrafter"/>
</dbReference>
<dbReference type="InterPro" id="IPR057326">
    <property type="entry name" value="KR_dom"/>
</dbReference>
<reference evidence="5" key="1">
    <citation type="submission" date="2016-10" db="EMBL/GenBank/DDBJ databases">
        <authorList>
            <person name="Varghese N."/>
            <person name="Submissions S."/>
        </authorList>
    </citation>
    <scope>NUCLEOTIDE SEQUENCE [LARGE SCALE GENOMIC DNA]</scope>
    <source>
        <strain evidence="5">DSM 44437</strain>
    </source>
</reference>
<dbReference type="GO" id="GO:0006633">
    <property type="term" value="P:fatty acid biosynthetic process"/>
    <property type="evidence" value="ECO:0007669"/>
    <property type="project" value="TreeGrafter"/>
</dbReference>
<sequence>MTGKTALVTGGSTGIGRAIAQRFADDGARVYLTGRREAELETAAKEIGPNAVAVRCDVSVASDLDHLFDVVRQDGRTLDTVVANAGLGTTAGLVDATEKQFDHEFGVNVKGTLQTVQKALPLMGTGTTVILLSSSTTSQGVPGMGVYAASKAAIRSLGRTFAAELAPRGIRVNVITPGPVETPAIAGLAAEAGQSTADFQEALASSTALKRMGRPEEVAAMAAFLASEQSSFSTGAEFFVDGGQVQV</sequence>
<dbReference type="PROSITE" id="PS00061">
    <property type="entry name" value="ADH_SHORT"/>
    <property type="match status" value="1"/>
</dbReference>
<dbReference type="InterPro" id="IPR020904">
    <property type="entry name" value="Sc_DH/Rdtase_CS"/>
</dbReference>
<dbReference type="PANTHER" id="PTHR42760:SF133">
    <property type="entry name" value="3-OXOACYL-[ACYL-CARRIER-PROTEIN] REDUCTASE"/>
    <property type="match status" value="1"/>
</dbReference>
<dbReference type="Pfam" id="PF13561">
    <property type="entry name" value="adh_short_C2"/>
    <property type="match status" value="1"/>
</dbReference>
<comment type="similarity">
    <text evidence="1">Belongs to the short-chain dehydrogenases/reductases (SDR) family.</text>
</comment>
<evidence type="ECO:0000313" key="5">
    <source>
        <dbReference type="Proteomes" id="UP000199503"/>
    </source>
</evidence>
<dbReference type="SMART" id="SM00822">
    <property type="entry name" value="PKS_KR"/>
    <property type="match status" value="1"/>
</dbReference>
<evidence type="ECO:0000256" key="2">
    <source>
        <dbReference type="ARBA" id="ARBA00023002"/>
    </source>
</evidence>
<keyword evidence="2" id="KW-0560">Oxidoreductase</keyword>
<dbReference type="Gene3D" id="3.40.50.720">
    <property type="entry name" value="NAD(P)-binding Rossmann-like Domain"/>
    <property type="match status" value="1"/>
</dbReference>
<dbReference type="FunFam" id="3.40.50.720:FF:000084">
    <property type="entry name" value="Short-chain dehydrogenase reductase"/>
    <property type="match status" value="1"/>
</dbReference>
<dbReference type="CDD" id="cd05233">
    <property type="entry name" value="SDR_c"/>
    <property type="match status" value="1"/>
</dbReference>
<dbReference type="EMBL" id="FOFV01000015">
    <property type="protein sequence ID" value="SES05168.1"/>
    <property type="molecule type" value="Genomic_DNA"/>
</dbReference>
<dbReference type="InterPro" id="IPR002347">
    <property type="entry name" value="SDR_fam"/>
</dbReference>
<keyword evidence="5" id="KW-1185">Reference proteome</keyword>
<dbReference type="PRINTS" id="PR00081">
    <property type="entry name" value="GDHRDH"/>
</dbReference>
<dbReference type="GO" id="GO:0048038">
    <property type="term" value="F:quinone binding"/>
    <property type="evidence" value="ECO:0007669"/>
    <property type="project" value="TreeGrafter"/>
</dbReference>
<organism evidence="4 5">
    <name type="scientific">Lentzea albida</name>
    <dbReference type="NCBI Taxonomy" id="65499"/>
    <lineage>
        <taxon>Bacteria</taxon>
        <taxon>Bacillati</taxon>
        <taxon>Actinomycetota</taxon>
        <taxon>Actinomycetes</taxon>
        <taxon>Pseudonocardiales</taxon>
        <taxon>Pseudonocardiaceae</taxon>
        <taxon>Lentzea</taxon>
    </lineage>
</organism>
<gene>
    <name evidence="4" type="ORF">SAMN04488000_11560</name>
</gene>
<dbReference type="SUPFAM" id="SSF51735">
    <property type="entry name" value="NAD(P)-binding Rossmann-fold domains"/>
    <property type="match status" value="1"/>
</dbReference>
<proteinExistence type="inferred from homology"/>
<dbReference type="InterPro" id="IPR036291">
    <property type="entry name" value="NAD(P)-bd_dom_sf"/>
</dbReference>
<dbReference type="AlphaFoldDB" id="A0A1H9U7F9"/>
<evidence type="ECO:0000259" key="3">
    <source>
        <dbReference type="SMART" id="SM00822"/>
    </source>
</evidence>
<dbReference type="PRINTS" id="PR00080">
    <property type="entry name" value="SDRFAMILY"/>
</dbReference>
<name>A0A1H9U7F9_9PSEU</name>
<evidence type="ECO:0000313" key="4">
    <source>
        <dbReference type="EMBL" id="SES05168.1"/>
    </source>
</evidence>